<sequence length="200" mass="22441">MNNFITILILTIVGGLIGWITNILAIKLMFRPIKPIKIPILNIEILGLIPKRKNEIASNIGEVISNELLSMDDILEQALNNSNGESFNSHITNKVKNIINEKLNVIPMPFRMMASPYIDDILNKEVPNAVNEISADLLNKAKENVNIQEIVEEKIKELDLEQLEDIIIRVARKELKHIEILGLILGAIIGVLQGILVIFL</sequence>
<gene>
    <name evidence="6" type="ORF">SDC9_62671</name>
</gene>
<name>A0A644XPW7_9ZZZZ</name>
<reference evidence="6" key="1">
    <citation type="submission" date="2019-08" db="EMBL/GenBank/DDBJ databases">
        <authorList>
            <person name="Kucharzyk K."/>
            <person name="Murdoch R.W."/>
            <person name="Higgins S."/>
            <person name="Loffler F."/>
        </authorList>
    </citation>
    <scope>NUCLEOTIDE SEQUENCE</scope>
</reference>
<comment type="caution">
    <text evidence="6">The sequence shown here is derived from an EMBL/GenBank/DDBJ whole genome shotgun (WGS) entry which is preliminary data.</text>
</comment>
<comment type="subcellular location">
    <subcellularLocation>
        <location evidence="1">Endomembrane system</location>
    </subcellularLocation>
</comment>
<accession>A0A644XPW7</accession>
<keyword evidence="3 5" id="KW-1133">Transmembrane helix</keyword>
<feature type="transmembrane region" description="Helical" evidence="5">
    <location>
        <begin position="6"/>
        <end position="30"/>
    </location>
</feature>
<evidence type="ECO:0000256" key="1">
    <source>
        <dbReference type="ARBA" id="ARBA00004308"/>
    </source>
</evidence>
<organism evidence="6">
    <name type="scientific">bioreactor metagenome</name>
    <dbReference type="NCBI Taxonomy" id="1076179"/>
    <lineage>
        <taxon>unclassified sequences</taxon>
        <taxon>metagenomes</taxon>
        <taxon>ecological metagenomes</taxon>
    </lineage>
</organism>
<evidence type="ECO:0000256" key="5">
    <source>
        <dbReference type="SAM" id="Phobius"/>
    </source>
</evidence>
<dbReference type="GO" id="GO:0012505">
    <property type="term" value="C:endomembrane system"/>
    <property type="evidence" value="ECO:0007669"/>
    <property type="project" value="UniProtKB-SubCell"/>
</dbReference>
<dbReference type="AlphaFoldDB" id="A0A644XPW7"/>
<dbReference type="EMBL" id="VSSQ01002585">
    <property type="protein sequence ID" value="MPM16293.1"/>
    <property type="molecule type" value="Genomic_DNA"/>
</dbReference>
<feature type="transmembrane region" description="Helical" evidence="5">
    <location>
        <begin position="178"/>
        <end position="199"/>
    </location>
</feature>
<protein>
    <recommendedName>
        <fullName evidence="7">DUF445 domain-containing protein</fullName>
    </recommendedName>
</protein>
<evidence type="ECO:0000256" key="3">
    <source>
        <dbReference type="ARBA" id="ARBA00022989"/>
    </source>
</evidence>
<evidence type="ECO:0000256" key="4">
    <source>
        <dbReference type="ARBA" id="ARBA00023136"/>
    </source>
</evidence>
<keyword evidence="2 5" id="KW-0812">Transmembrane</keyword>
<evidence type="ECO:0000256" key="2">
    <source>
        <dbReference type="ARBA" id="ARBA00022692"/>
    </source>
</evidence>
<evidence type="ECO:0000313" key="6">
    <source>
        <dbReference type="EMBL" id="MPM16293.1"/>
    </source>
</evidence>
<dbReference type="PANTHER" id="PTHR35791">
    <property type="entry name" value="UPF0754 MEMBRANE PROTEIN YHEB"/>
    <property type="match status" value="1"/>
</dbReference>
<dbReference type="PANTHER" id="PTHR35791:SF1">
    <property type="entry name" value="UPF0754 MEMBRANE PROTEIN YHEB"/>
    <property type="match status" value="1"/>
</dbReference>
<keyword evidence="4 5" id="KW-0472">Membrane</keyword>
<dbReference type="Pfam" id="PF04286">
    <property type="entry name" value="DUF445"/>
    <property type="match status" value="1"/>
</dbReference>
<evidence type="ECO:0008006" key="7">
    <source>
        <dbReference type="Google" id="ProtNLM"/>
    </source>
</evidence>
<dbReference type="InterPro" id="IPR007383">
    <property type="entry name" value="DUF445"/>
</dbReference>
<proteinExistence type="predicted"/>